<dbReference type="GeneTree" id="ENSGT00390000009113"/>
<dbReference type="GO" id="GO:0030154">
    <property type="term" value="P:cell differentiation"/>
    <property type="evidence" value="ECO:0007669"/>
    <property type="project" value="InterPro"/>
</dbReference>
<gene>
    <name evidence="4" type="primary">LOC110492748</name>
    <name evidence="3" type="ORF">GSONMT00080995001</name>
</gene>
<reference evidence="3" key="2">
    <citation type="submission" date="2014-03" db="EMBL/GenBank/DDBJ databases">
        <authorList>
            <person name="Genoscope - CEA"/>
        </authorList>
    </citation>
    <scope>NUCLEOTIDE SEQUENCE</scope>
</reference>
<comment type="similarity">
    <text evidence="1">Belongs to the PPDPF family.</text>
</comment>
<dbReference type="PANTHER" id="PTHR14572">
    <property type="entry name" value="PANCREATIC PROGENITOR CELL DIFFERENTIATION AND PROLIFERATION FACTOR"/>
    <property type="match status" value="1"/>
</dbReference>
<dbReference type="OrthoDB" id="9411431at2759"/>
<reference evidence="3" key="1">
    <citation type="journal article" date="2014" name="Nat. Commun.">
        <title>The rainbow trout genome provides novel insights into evolution after whole-genome duplication in vertebrates.</title>
        <authorList>
            <person name="Berthelot C."/>
            <person name="Brunet F."/>
            <person name="Chalopin D."/>
            <person name="Juanchich A."/>
            <person name="Bernard M."/>
            <person name="Noel B."/>
            <person name="Bento P."/>
            <person name="Da Silva C."/>
            <person name="Labadie K."/>
            <person name="Alberti A."/>
            <person name="Aury J.M."/>
            <person name="Louis A."/>
            <person name="Dehais P."/>
            <person name="Bardou P."/>
            <person name="Montfort J."/>
            <person name="Klopp C."/>
            <person name="Cabau C."/>
            <person name="Gaspin C."/>
            <person name="Thorgaard G.H."/>
            <person name="Boussaha M."/>
            <person name="Quillet E."/>
            <person name="Guyomard R."/>
            <person name="Galiana D."/>
            <person name="Bobe J."/>
            <person name="Volff J.N."/>
            <person name="Genet C."/>
            <person name="Wincker P."/>
            <person name="Jaillon O."/>
            <person name="Roest Crollius H."/>
            <person name="Guiguen Y."/>
        </authorList>
    </citation>
    <scope>NUCLEOTIDE SEQUENCE [LARGE SCALE GENOMIC DNA]</scope>
</reference>
<name>A0A060W441_ONCMY</name>
<dbReference type="Pfam" id="PF15060">
    <property type="entry name" value="PPDFL"/>
    <property type="match status" value="1"/>
</dbReference>
<evidence type="ECO:0000256" key="1">
    <source>
        <dbReference type="ARBA" id="ARBA00006609"/>
    </source>
</evidence>
<feature type="region of interest" description="Disordered" evidence="2">
    <location>
        <begin position="22"/>
        <end position="47"/>
    </location>
</feature>
<dbReference type="AlphaFoldDB" id="A0A060W441"/>
<accession>A0A060W441</accession>
<feature type="region of interest" description="Disordered" evidence="2">
    <location>
        <begin position="101"/>
        <end position="121"/>
    </location>
</feature>
<reference evidence="4" key="4">
    <citation type="submission" date="2025-05" db="UniProtKB">
        <authorList>
            <consortium name="Ensembl"/>
        </authorList>
    </citation>
    <scope>IDENTIFICATION</scope>
</reference>
<evidence type="ECO:0000313" key="3">
    <source>
        <dbReference type="EMBL" id="CDQ60034.1"/>
    </source>
</evidence>
<dbReference type="PaxDb" id="8022-A0A060W441"/>
<feature type="compositionally biased region" description="Low complexity" evidence="2">
    <location>
        <begin position="23"/>
        <end position="33"/>
    </location>
</feature>
<evidence type="ECO:0000313" key="4">
    <source>
        <dbReference type="Ensembl" id="ENSOMYP00000020741.1"/>
    </source>
</evidence>
<dbReference type="RefSeq" id="XP_021422888.1">
    <property type="nucleotide sequence ID" value="XM_021567213.2"/>
</dbReference>
<evidence type="ECO:0000313" key="5">
    <source>
        <dbReference type="Proteomes" id="UP000193380"/>
    </source>
</evidence>
<dbReference type="PRINTS" id="PR02071">
    <property type="entry name" value="PPDPFACTOR"/>
</dbReference>
<feature type="compositionally biased region" description="Polar residues" evidence="2">
    <location>
        <begin position="101"/>
        <end position="112"/>
    </location>
</feature>
<organism evidence="3 5">
    <name type="scientific">Oncorhynchus mykiss</name>
    <name type="common">Rainbow trout</name>
    <name type="synonym">Salmo gairdneri</name>
    <dbReference type="NCBI Taxonomy" id="8022"/>
    <lineage>
        <taxon>Eukaryota</taxon>
        <taxon>Metazoa</taxon>
        <taxon>Chordata</taxon>
        <taxon>Craniata</taxon>
        <taxon>Vertebrata</taxon>
        <taxon>Euteleostomi</taxon>
        <taxon>Actinopterygii</taxon>
        <taxon>Neopterygii</taxon>
        <taxon>Teleostei</taxon>
        <taxon>Protacanthopterygii</taxon>
        <taxon>Salmoniformes</taxon>
        <taxon>Salmonidae</taxon>
        <taxon>Salmoninae</taxon>
        <taxon>Oncorhynchus</taxon>
    </lineage>
</organism>
<dbReference type="Proteomes" id="UP000193380">
    <property type="component" value="Unassembled WGS sequence"/>
</dbReference>
<dbReference type="InterPro" id="IPR026754">
    <property type="entry name" value="PPDPF"/>
</dbReference>
<protein>
    <submittedName>
        <fullName evidence="4">Pancreatic progenitor cell differentiation and proliferation factor a</fullName>
    </submittedName>
</protein>
<dbReference type="Proteomes" id="UP000694395">
    <property type="component" value="Chromosome 16"/>
</dbReference>
<dbReference type="GeneID" id="110492748"/>
<evidence type="ECO:0000256" key="2">
    <source>
        <dbReference type="SAM" id="MobiDB-lite"/>
    </source>
</evidence>
<proteinExistence type="inferred from homology"/>
<evidence type="ECO:0000313" key="6">
    <source>
        <dbReference type="Proteomes" id="UP000694395"/>
    </source>
</evidence>
<sequence length="121" mass="13066">MASIPSTGSLIATHDYYRRRIGSTSSNSSCGSSEYAGEVIPHPPGLQRQDSGHWWSSFFFPNKQNQPGSMIGSEQKSGTYTVTNGQVACIAREMVLKKQLSRQLSESSNSGKVEQGSPPPS</sequence>
<dbReference type="EMBL" id="FR904339">
    <property type="protein sequence ID" value="CDQ60034.1"/>
    <property type="molecule type" value="Genomic_DNA"/>
</dbReference>
<dbReference type="KEGG" id="omy:110492748"/>
<dbReference type="Ensembl" id="ENSOMYT00000022778.2">
    <property type="protein sequence ID" value="ENSOMYP00000020741.1"/>
    <property type="gene ID" value="ENSOMYG00000010008.2"/>
</dbReference>
<reference evidence="4 6" key="3">
    <citation type="submission" date="2020-07" db="EMBL/GenBank/DDBJ databases">
        <title>A long reads based de novo assembly of the rainbow trout Arlee double haploid line genome.</title>
        <authorList>
            <person name="Gao G."/>
            <person name="Palti Y."/>
        </authorList>
    </citation>
    <scope>NUCLEOTIDE SEQUENCE [LARGE SCALE GENOMIC DNA]</scope>
</reference>
<keyword evidence="6" id="KW-1185">Reference proteome</keyword>